<proteinExistence type="predicted"/>
<evidence type="ECO:0000313" key="5">
    <source>
        <dbReference type="EMBL" id="CCG05133.1"/>
    </source>
</evidence>
<accession>H6RMU5</accession>
<sequence>MTSETHACALAEEESLASPAPGDERADEGSPGAVGDAAADRSRGRLSLPLVPILVALLVLLLAAIAFLWLTRPGESAVRTDDYAEALQAARSGVVDLTSFDHLTLDDDIEQIRRVATGDLREESVAELDGRRQQITDLQAVVNTEVVGAGVTRADGDDATVLMVIQSTQESAASPQAQISRYRIQVDLAKEDGRWLLSGITGTGAGGDD</sequence>
<feature type="region of interest" description="Disordered" evidence="3">
    <location>
        <begin position="1"/>
        <end position="38"/>
    </location>
</feature>
<keyword evidence="4" id="KW-1133">Transmembrane helix</keyword>
<keyword evidence="2 4" id="KW-0472">Membrane</keyword>
<organism evidence="5 6">
    <name type="scientific">Blastococcus saxobsidens (strain DD2)</name>
    <dbReference type="NCBI Taxonomy" id="1146883"/>
    <lineage>
        <taxon>Bacteria</taxon>
        <taxon>Bacillati</taxon>
        <taxon>Actinomycetota</taxon>
        <taxon>Actinomycetes</taxon>
        <taxon>Geodermatophilales</taxon>
        <taxon>Geodermatophilaceae</taxon>
        <taxon>Blastococcus</taxon>
    </lineage>
</organism>
<keyword evidence="4" id="KW-0812">Transmembrane</keyword>
<dbReference type="STRING" id="1146883.BLASA_4310"/>
<feature type="transmembrane region" description="Helical" evidence="4">
    <location>
        <begin position="50"/>
        <end position="70"/>
    </location>
</feature>
<evidence type="ECO:0008006" key="7">
    <source>
        <dbReference type="Google" id="ProtNLM"/>
    </source>
</evidence>
<evidence type="ECO:0000256" key="1">
    <source>
        <dbReference type="ARBA" id="ARBA00004370"/>
    </source>
</evidence>
<evidence type="ECO:0000256" key="3">
    <source>
        <dbReference type="SAM" id="MobiDB-lite"/>
    </source>
</evidence>
<evidence type="ECO:0000256" key="4">
    <source>
        <dbReference type="SAM" id="Phobius"/>
    </source>
</evidence>
<dbReference type="Proteomes" id="UP000007517">
    <property type="component" value="Chromosome"/>
</dbReference>
<dbReference type="PANTHER" id="PTHR37042">
    <property type="entry name" value="OUTER MEMBRANE PROTEIN RV1973"/>
    <property type="match status" value="1"/>
</dbReference>
<dbReference type="eggNOG" id="ENOG5030KAM">
    <property type="taxonomic scope" value="Bacteria"/>
</dbReference>
<dbReference type="PANTHER" id="PTHR37042:SF4">
    <property type="entry name" value="OUTER MEMBRANE PROTEIN RV1973"/>
    <property type="match status" value="1"/>
</dbReference>
<reference evidence="5 6" key="1">
    <citation type="journal article" date="2012" name="J. Bacteriol.">
        <title>Genome Sequence of Blastococcus saxobsidens DD2, a Stone-Inhabiting Bacterium.</title>
        <authorList>
            <person name="Chouaia B."/>
            <person name="Crotti E."/>
            <person name="Brusetti L."/>
            <person name="Daffonchio D."/>
            <person name="Essoussi I."/>
            <person name="Nouioui I."/>
            <person name="Sbissi I."/>
            <person name="Ghodhbane-Gtari F."/>
            <person name="Gtari M."/>
            <person name="Vacherie B."/>
            <person name="Barbe V."/>
            <person name="Medigue C."/>
            <person name="Gury J."/>
            <person name="Pujic P."/>
            <person name="Normand P."/>
        </authorList>
    </citation>
    <scope>NUCLEOTIDE SEQUENCE [LARGE SCALE GENOMIC DNA]</scope>
    <source>
        <strain evidence="5 6">DD2</strain>
    </source>
</reference>
<evidence type="ECO:0000313" key="6">
    <source>
        <dbReference type="Proteomes" id="UP000007517"/>
    </source>
</evidence>
<protein>
    <recommendedName>
        <fullName evidence="7">Mce-associated membrane protein</fullName>
    </recommendedName>
</protein>
<reference evidence="6" key="2">
    <citation type="submission" date="2012-02" db="EMBL/GenBank/DDBJ databases">
        <title>Complete genome sequence of Blastococcus saxobsidens strain DD2.</title>
        <authorList>
            <person name="Genoscope."/>
        </authorList>
    </citation>
    <scope>NUCLEOTIDE SEQUENCE [LARGE SCALE GENOMIC DNA]</scope>
    <source>
        <strain evidence="6">DD2</strain>
    </source>
</reference>
<dbReference type="GO" id="GO:0016020">
    <property type="term" value="C:membrane"/>
    <property type="evidence" value="ECO:0007669"/>
    <property type="project" value="UniProtKB-SubCell"/>
</dbReference>
<comment type="subcellular location">
    <subcellularLocation>
        <location evidence="1">Membrane</location>
    </subcellularLocation>
</comment>
<name>H6RMU5_BLASD</name>
<keyword evidence="6" id="KW-1185">Reference proteome</keyword>
<dbReference type="OrthoDB" id="5196392at2"/>
<gene>
    <name evidence="5" type="ordered locus">BLASA_4310</name>
</gene>
<dbReference type="RefSeq" id="WP_014378004.1">
    <property type="nucleotide sequence ID" value="NC_016943.1"/>
</dbReference>
<dbReference type="HOGENOM" id="CLU_1313430_0_0_11"/>
<dbReference type="KEGG" id="bsd:BLASA_4310"/>
<dbReference type="AlphaFoldDB" id="H6RMU5"/>
<evidence type="ECO:0000256" key="2">
    <source>
        <dbReference type="ARBA" id="ARBA00023136"/>
    </source>
</evidence>
<dbReference type="EMBL" id="FO117623">
    <property type="protein sequence ID" value="CCG05133.1"/>
    <property type="molecule type" value="Genomic_DNA"/>
</dbReference>